<feature type="region of interest" description="Disordered" evidence="1">
    <location>
        <begin position="81"/>
        <end position="105"/>
    </location>
</feature>
<feature type="compositionally biased region" description="Basic and acidic residues" evidence="1">
    <location>
        <begin position="95"/>
        <end position="105"/>
    </location>
</feature>
<proteinExistence type="predicted"/>
<reference evidence="2 3" key="1">
    <citation type="submission" date="2024-10" db="EMBL/GenBank/DDBJ databases">
        <title>The Natural Products Discovery Center: Release of the First 8490 Sequenced Strains for Exploring Actinobacteria Biosynthetic Diversity.</title>
        <authorList>
            <person name="Kalkreuter E."/>
            <person name="Kautsar S.A."/>
            <person name="Yang D."/>
            <person name="Bader C.D."/>
            <person name="Teijaro C.N."/>
            <person name="Fluegel L."/>
            <person name="Davis C.M."/>
            <person name="Simpson J.R."/>
            <person name="Lauterbach L."/>
            <person name="Steele A.D."/>
            <person name="Gui C."/>
            <person name="Meng S."/>
            <person name="Li G."/>
            <person name="Viehrig K."/>
            <person name="Ye F."/>
            <person name="Su P."/>
            <person name="Kiefer A.F."/>
            <person name="Nichols A."/>
            <person name="Cepeda A.J."/>
            <person name="Yan W."/>
            <person name="Fan B."/>
            <person name="Jiang Y."/>
            <person name="Adhikari A."/>
            <person name="Zheng C.-J."/>
            <person name="Schuster L."/>
            <person name="Cowan T.M."/>
            <person name="Smanski M.J."/>
            <person name="Chevrette M.G."/>
            <person name="De Carvalho L.P.S."/>
            <person name="Shen B."/>
        </authorList>
    </citation>
    <scope>NUCLEOTIDE SEQUENCE [LARGE SCALE GENOMIC DNA]</scope>
    <source>
        <strain evidence="2 3">NPDC015755</strain>
    </source>
</reference>
<sequence length="105" mass="11131">MLISHIAREGTLHVTLNQHLDITNRAAAALQIEALVYAHQPAEVTLELPAGETTPATLSAVARARRMCQSIGVPLTLTGSGASLADRNAGPASPRRLEYGARQDH</sequence>
<protein>
    <submittedName>
        <fullName evidence="2">Uncharacterized protein</fullName>
    </submittedName>
</protein>
<keyword evidence="3" id="KW-1185">Reference proteome</keyword>
<name>A0ABW6YBX5_9ACTN</name>
<comment type="caution">
    <text evidence="2">The sequence shown here is derived from an EMBL/GenBank/DDBJ whole genome shotgun (WGS) entry which is preliminary data.</text>
</comment>
<dbReference type="Proteomes" id="UP001603013">
    <property type="component" value="Unassembled WGS sequence"/>
</dbReference>
<organism evidence="2 3">
    <name type="scientific">Streptomyces lateritius</name>
    <dbReference type="NCBI Taxonomy" id="67313"/>
    <lineage>
        <taxon>Bacteria</taxon>
        <taxon>Bacillati</taxon>
        <taxon>Actinomycetota</taxon>
        <taxon>Actinomycetes</taxon>
        <taxon>Kitasatosporales</taxon>
        <taxon>Streptomycetaceae</taxon>
        <taxon>Streptomyces</taxon>
    </lineage>
</organism>
<dbReference type="EMBL" id="JBIBSM010000006">
    <property type="protein sequence ID" value="MFF8277327.1"/>
    <property type="molecule type" value="Genomic_DNA"/>
</dbReference>
<dbReference type="RefSeq" id="WP_391934622.1">
    <property type="nucleotide sequence ID" value="NZ_JBIBSM010000006.1"/>
</dbReference>
<evidence type="ECO:0000313" key="2">
    <source>
        <dbReference type="EMBL" id="MFF8277327.1"/>
    </source>
</evidence>
<gene>
    <name evidence="2" type="ORF">ACF05T_14640</name>
</gene>
<evidence type="ECO:0000256" key="1">
    <source>
        <dbReference type="SAM" id="MobiDB-lite"/>
    </source>
</evidence>
<evidence type="ECO:0000313" key="3">
    <source>
        <dbReference type="Proteomes" id="UP001603013"/>
    </source>
</evidence>
<accession>A0ABW6YBX5</accession>